<feature type="transmembrane region" description="Helical" evidence="8">
    <location>
        <begin position="253"/>
        <end position="271"/>
    </location>
</feature>
<dbReference type="KEGG" id="dma:DMR_07040"/>
<name>C4XJ31_SOLM1</name>
<evidence type="ECO:0000256" key="4">
    <source>
        <dbReference type="ARBA" id="ARBA00022692"/>
    </source>
</evidence>
<dbReference type="HOGENOM" id="CLU_650073_0_0_7"/>
<feature type="transmembrane region" description="Helical" evidence="8">
    <location>
        <begin position="12"/>
        <end position="33"/>
    </location>
</feature>
<evidence type="ECO:0000256" key="5">
    <source>
        <dbReference type="ARBA" id="ARBA00022989"/>
    </source>
</evidence>
<keyword evidence="2" id="KW-1003">Cell membrane</keyword>
<feature type="transmembrane region" description="Helical" evidence="8">
    <location>
        <begin position="212"/>
        <end position="233"/>
    </location>
</feature>
<dbReference type="STRING" id="573370.DMR_07040"/>
<dbReference type="OrthoDB" id="287892at2"/>
<feature type="transmembrane region" description="Helical" evidence="8">
    <location>
        <begin position="99"/>
        <end position="120"/>
    </location>
</feature>
<proteinExistence type="inferred from homology"/>
<evidence type="ECO:0000256" key="7">
    <source>
        <dbReference type="ARBA" id="ARBA00024033"/>
    </source>
</evidence>
<protein>
    <submittedName>
        <fullName evidence="9">Hypothetical membrane protein</fullName>
    </submittedName>
</protein>
<evidence type="ECO:0000256" key="8">
    <source>
        <dbReference type="SAM" id="Phobius"/>
    </source>
</evidence>
<feature type="transmembrane region" description="Helical" evidence="8">
    <location>
        <begin position="177"/>
        <end position="200"/>
    </location>
</feature>
<keyword evidence="10" id="KW-1185">Reference proteome</keyword>
<keyword evidence="3" id="KW-0808">Transferase</keyword>
<feature type="transmembrane region" description="Helical" evidence="8">
    <location>
        <begin position="377"/>
        <end position="398"/>
    </location>
</feature>
<reference evidence="9 10" key="1">
    <citation type="journal article" date="2009" name="Genome Res.">
        <title>Whole genome sequence of Desulfovibrio magneticus strain RS-1 revealed common gene clusters in magnetotactic bacteria.</title>
        <authorList>
            <person name="Nakazawa H."/>
            <person name="Arakaki A."/>
            <person name="Narita-Yamada S."/>
            <person name="Yashiro I."/>
            <person name="Jinno K."/>
            <person name="Aoki N."/>
            <person name="Tsuruyama A."/>
            <person name="Okamura Y."/>
            <person name="Tanikawa S."/>
            <person name="Fujita N."/>
            <person name="Takeyama H."/>
            <person name="Matsunaga T."/>
        </authorList>
    </citation>
    <scope>NUCLEOTIDE SEQUENCE [LARGE SCALE GENOMIC DNA]</scope>
    <source>
        <strain evidence="10">ATCC 700980 / DSM 13731 / RS-1</strain>
    </source>
</reference>
<dbReference type="GO" id="GO:0005886">
    <property type="term" value="C:plasma membrane"/>
    <property type="evidence" value="ECO:0007669"/>
    <property type="project" value="UniProtKB-SubCell"/>
</dbReference>
<evidence type="ECO:0000313" key="10">
    <source>
        <dbReference type="Proteomes" id="UP000009071"/>
    </source>
</evidence>
<accession>C4XJ31</accession>
<organism evidence="9 10">
    <name type="scientific">Solidesulfovibrio magneticus (strain ATCC 700980 / DSM 13731 / RS-1)</name>
    <name type="common">Desulfovibrio magneticus</name>
    <dbReference type="NCBI Taxonomy" id="573370"/>
    <lineage>
        <taxon>Bacteria</taxon>
        <taxon>Pseudomonadati</taxon>
        <taxon>Thermodesulfobacteriota</taxon>
        <taxon>Desulfovibrionia</taxon>
        <taxon>Desulfovibrionales</taxon>
        <taxon>Desulfovibrionaceae</taxon>
        <taxon>Solidesulfovibrio</taxon>
    </lineage>
</organism>
<evidence type="ECO:0000256" key="3">
    <source>
        <dbReference type="ARBA" id="ARBA00022679"/>
    </source>
</evidence>
<keyword evidence="4 8" id="KW-0812">Transmembrane</keyword>
<dbReference type="RefSeq" id="WP_012750270.1">
    <property type="nucleotide sequence ID" value="NC_012796.1"/>
</dbReference>
<keyword evidence="5 8" id="KW-1133">Transmembrane helix</keyword>
<evidence type="ECO:0000256" key="2">
    <source>
        <dbReference type="ARBA" id="ARBA00022475"/>
    </source>
</evidence>
<comment type="similarity">
    <text evidence="7">Belongs to the glycosyltransferase 87 family.</text>
</comment>
<dbReference type="Pfam" id="PF09594">
    <property type="entry name" value="GT87"/>
    <property type="match status" value="1"/>
</dbReference>
<feature type="transmembrane region" description="Helical" evidence="8">
    <location>
        <begin position="283"/>
        <end position="301"/>
    </location>
</feature>
<keyword evidence="6 8" id="KW-0472">Membrane</keyword>
<evidence type="ECO:0000256" key="1">
    <source>
        <dbReference type="ARBA" id="ARBA00004651"/>
    </source>
</evidence>
<feature type="transmembrane region" description="Helical" evidence="8">
    <location>
        <begin position="132"/>
        <end position="165"/>
    </location>
</feature>
<gene>
    <name evidence="9" type="ordered locus">DMR_07040</name>
</gene>
<dbReference type="AlphaFoldDB" id="C4XJ31"/>
<feature type="transmembrane region" description="Helical" evidence="8">
    <location>
        <begin position="354"/>
        <end position="371"/>
    </location>
</feature>
<dbReference type="Proteomes" id="UP000009071">
    <property type="component" value="Chromosome"/>
</dbReference>
<evidence type="ECO:0000313" key="9">
    <source>
        <dbReference type="EMBL" id="BAH74195.1"/>
    </source>
</evidence>
<dbReference type="GO" id="GO:0016758">
    <property type="term" value="F:hexosyltransferase activity"/>
    <property type="evidence" value="ECO:0007669"/>
    <property type="project" value="InterPro"/>
</dbReference>
<comment type="subcellular location">
    <subcellularLocation>
        <location evidence="1">Cell membrane</location>
        <topology evidence="1">Multi-pass membrane protein</topology>
    </subcellularLocation>
</comment>
<evidence type="ECO:0000256" key="6">
    <source>
        <dbReference type="ARBA" id="ARBA00023136"/>
    </source>
</evidence>
<feature type="transmembrane region" description="Helical" evidence="8">
    <location>
        <begin position="313"/>
        <end position="342"/>
    </location>
</feature>
<dbReference type="InterPro" id="IPR018584">
    <property type="entry name" value="GT87"/>
</dbReference>
<sequence length="422" mass="48294">MQFERKITLVNFKNAFLIFVLAYLTIHTLSFMVNRWQCNDFNHYYTSSLMLSQGVNPYVTPLKPLMDLLKMYHDSGIPYATNPPPLIYLFMPFAQYDPLAAFNLWSTLQLLCFAANLYLVRKIINNKYFNSIFLEFTCLFAASFPVFLHFISAQVQFLILLFIYLAYLLFTQKKYALTFLLLATAGAIKIYPLFLAPWFLLRAQCTLSRKALHALLMVSWIAFLGYLTDLNLWRDFFQFSTPIIKNYIIGKGWNYGIPSFIGHLGVFFEFNKLFNSNIDKLTTTADVFGILALALCFIYILRNKLSLVTEFSLVLIFMLLATPSCWAHYVVAAMLPIAVIITNIHRNGSFSQKCALGLALFFLLIDVSVYATKSSMIAYFTCLHMPLFSMLALAYLLIRTDSPALHDTDCPHMPSFAKACAP</sequence>
<dbReference type="EMBL" id="AP010904">
    <property type="protein sequence ID" value="BAH74195.1"/>
    <property type="molecule type" value="Genomic_DNA"/>
</dbReference>